<evidence type="ECO:0000256" key="4">
    <source>
        <dbReference type="ARBA" id="ARBA00022679"/>
    </source>
</evidence>
<feature type="domain" description="PAS" evidence="12">
    <location>
        <begin position="344"/>
        <end position="413"/>
    </location>
</feature>
<dbReference type="CDD" id="cd00130">
    <property type="entry name" value="PAS"/>
    <property type="match status" value="2"/>
</dbReference>
<keyword evidence="6 14" id="KW-0418">Kinase</keyword>
<evidence type="ECO:0000256" key="6">
    <source>
        <dbReference type="ARBA" id="ARBA00022777"/>
    </source>
</evidence>
<evidence type="ECO:0000256" key="8">
    <source>
        <dbReference type="ARBA" id="ARBA00023012"/>
    </source>
</evidence>
<dbReference type="SMART" id="SM00086">
    <property type="entry name" value="PAC"/>
    <property type="match status" value="1"/>
</dbReference>
<comment type="catalytic activity">
    <reaction evidence="1">
        <text>ATP + protein L-histidine = ADP + protein N-phospho-L-histidine.</text>
        <dbReference type="EC" id="2.7.13.3"/>
    </reaction>
</comment>
<dbReference type="KEGG" id="dwd:DSCW_36820"/>
<dbReference type="Pfam" id="PF00989">
    <property type="entry name" value="PAS"/>
    <property type="match status" value="1"/>
</dbReference>
<feature type="domain" description="PAS" evidence="12">
    <location>
        <begin position="216"/>
        <end position="271"/>
    </location>
</feature>
<keyword evidence="15" id="KW-1185">Reference proteome</keyword>
<dbReference type="PRINTS" id="PR00344">
    <property type="entry name" value="BCTRLSENSOR"/>
</dbReference>
<dbReference type="SUPFAM" id="SSF52172">
    <property type="entry name" value="CheY-like"/>
    <property type="match status" value="1"/>
</dbReference>
<feature type="domain" description="Histidine kinase" evidence="10">
    <location>
        <begin position="488"/>
        <end position="715"/>
    </location>
</feature>
<dbReference type="EC" id="2.7.13.3" evidence="2"/>
<keyword evidence="4" id="KW-0808">Transferase</keyword>
<keyword evidence="8" id="KW-0902">Two-component regulatory system</keyword>
<dbReference type="InterPro" id="IPR005467">
    <property type="entry name" value="His_kinase_dom"/>
</dbReference>
<feature type="modified residue" description="4-aspartylphosphate" evidence="9">
    <location>
        <position position="785"/>
    </location>
</feature>
<dbReference type="PANTHER" id="PTHR43065">
    <property type="entry name" value="SENSOR HISTIDINE KINASE"/>
    <property type="match status" value="1"/>
</dbReference>
<dbReference type="Proteomes" id="UP000427769">
    <property type="component" value="Chromosome"/>
</dbReference>
<feature type="domain" description="PAC" evidence="13">
    <location>
        <begin position="417"/>
        <end position="468"/>
    </location>
</feature>
<proteinExistence type="predicted"/>
<dbReference type="InterPro" id="IPR001789">
    <property type="entry name" value="Sig_transdc_resp-reg_receiver"/>
</dbReference>
<keyword evidence="3 9" id="KW-0597">Phosphoprotein</keyword>
<dbReference type="InterPro" id="IPR000014">
    <property type="entry name" value="PAS"/>
</dbReference>
<evidence type="ECO:0000259" key="10">
    <source>
        <dbReference type="PROSITE" id="PS50109"/>
    </source>
</evidence>
<dbReference type="InterPro" id="IPR003594">
    <property type="entry name" value="HATPase_dom"/>
</dbReference>
<dbReference type="EMBL" id="AP021875">
    <property type="protein sequence ID" value="BBO76265.1"/>
    <property type="molecule type" value="Genomic_DNA"/>
</dbReference>
<dbReference type="Gene3D" id="3.30.565.10">
    <property type="entry name" value="Histidine kinase-like ATPase, C-terminal domain"/>
    <property type="match status" value="1"/>
</dbReference>
<evidence type="ECO:0000256" key="1">
    <source>
        <dbReference type="ARBA" id="ARBA00000085"/>
    </source>
</evidence>
<evidence type="ECO:0000256" key="2">
    <source>
        <dbReference type="ARBA" id="ARBA00012438"/>
    </source>
</evidence>
<dbReference type="InterPro" id="IPR036890">
    <property type="entry name" value="HATPase_C_sf"/>
</dbReference>
<dbReference type="CDD" id="cd00082">
    <property type="entry name" value="HisKA"/>
    <property type="match status" value="1"/>
</dbReference>
<dbReference type="InterPro" id="IPR000700">
    <property type="entry name" value="PAS-assoc_C"/>
</dbReference>
<dbReference type="InterPro" id="IPR003661">
    <property type="entry name" value="HisK_dim/P_dom"/>
</dbReference>
<dbReference type="PANTHER" id="PTHR43065:SF46">
    <property type="entry name" value="C4-DICARBOXYLATE TRANSPORT SENSOR PROTEIN DCTB"/>
    <property type="match status" value="1"/>
</dbReference>
<gene>
    <name evidence="14" type="ORF">DSCW_36820</name>
</gene>
<evidence type="ECO:0000259" key="11">
    <source>
        <dbReference type="PROSITE" id="PS50110"/>
    </source>
</evidence>
<dbReference type="RefSeq" id="WP_170302359.1">
    <property type="nucleotide sequence ID" value="NZ_AP021875.1"/>
</dbReference>
<dbReference type="GO" id="GO:0000155">
    <property type="term" value="F:phosphorelay sensor kinase activity"/>
    <property type="evidence" value="ECO:0007669"/>
    <property type="project" value="InterPro"/>
</dbReference>
<dbReference type="SUPFAM" id="SSF55785">
    <property type="entry name" value="PYP-like sensor domain (PAS domain)"/>
    <property type="match status" value="2"/>
</dbReference>
<sequence length="853" mass="96016">MSLQTKCKTLLACQDTECPAYNADKFCWLIEGTHCHNTVQKEFLSKAEICLQCPVFRKNMTPEAMEETCAAMTRQFRENREMLYERDQELESISMEMAIGLSEVFEALKKMAVGDPLVRLDEHSSLELISKLKQMVNRTAENMGEMIDMTHEFAMGLAEHFDVLHRVGKGDLSARVQGESTVELLESLKDVTNRMIIGVKKEIDSRHKVTRDLRVSEERFRTLAENAPTGITIMNPDLTFAFVNRTFSKIFGYTIEDIPDKTVWFEKAYPDRAYREKIIAKWKTDSRKTTRTGKVHPLTLEVRCKDGSRKIISFQTAVMADGKHFVTYSDITRQAQAQEILEESEEKYRTLIDNIQDGVILIENERFLFVNEAMARMTGYTVPEMIGMEYLKTVAPEDRDLVADRHRRRQAGEDVVRNYEFRWLHKDGVTRIYAIVNVGVINYKDRVVIIGTVKDMTDRKHAEAERRKMAEKLERSRKMEAIGTLAGGVAHDLNNILSGIVSYPELLLLDLPDDSPLKGPIETIQKSGQRATAVVQDLLTLARRGVATMTAVDLNRVVTEYLNSPEFAKLCSFHPRVTVESRLTGNLLTIAGSPVHLSKTVMNLVSNAAEAMPEGGKVTITTENRYVDRPLGTYDDVTEGEYAVLTVSDTGIGISPQDRQQIFEPFYTKKVMGRSGTGLGMAVVWGTVKDHKGYIDIASVENEGTTFTIYLPINRDFEAAGHEKASLDSIMGNGERILVVDDVDEQRHIASAILKRLGYHVAAVASGEKAVDYIHDHPVDVVLLDMIMAPGIDGLETYRRMAAVFPGQKAVIASGYSETERVKSLNRLGVREYLKKPYTIEKIGRAIKRTIAG</sequence>
<dbReference type="SMART" id="SM00448">
    <property type="entry name" value="REC"/>
    <property type="match status" value="1"/>
</dbReference>
<dbReference type="AlphaFoldDB" id="A0A5K7Z6C8"/>
<evidence type="ECO:0000256" key="3">
    <source>
        <dbReference type="ARBA" id="ARBA00022553"/>
    </source>
</evidence>
<evidence type="ECO:0000313" key="14">
    <source>
        <dbReference type="EMBL" id="BBO76265.1"/>
    </source>
</evidence>
<dbReference type="PROSITE" id="PS50110">
    <property type="entry name" value="RESPONSE_REGULATORY"/>
    <property type="match status" value="1"/>
</dbReference>
<evidence type="ECO:0000256" key="5">
    <source>
        <dbReference type="ARBA" id="ARBA00022741"/>
    </source>
</evidence>
<dbReference type="GO" id="GO:0005524">
    <property type="term" value="F:ATP binding"/>
    <property type="evidence" value="ECO:0007669"/>
    <property type="project" value="UniProtKB-KW"/>
</dbReference>
<dbReference type="Pfam" id="PF00072">
    <property type="entry name" value="Response_reg"/>
    <property type="match status" value="1"/>
</dbReference>
<protein>
    <recommendedName>
        <fullName evidence="2">histidine kinase</fullName>
        <ecNumber evidence="2">2.7.13.3</ecNumber>
    </recommendedName>
</protein>
<evidence type="ECO:0000256" key="7">
    <source>
        <dbReference type="ARBA" id="ARBA00022840"/>
    </source>
</evidence>
<dbReference type="NCBIfam" id="TIGR00229">
    <property type="entry name" value="sensory_box"/>
    <property type="match status" value="2"/>
</dbReference>
<dbReference type="SUPFAM" id="SSF47384">
    <property type="entry name" value="Homodimeric domain of signal transducing histidine kinase"/>
    <property type="match status" value="1"/>
</dbReference>
<dbReference type="SMART" id="SM00091">
    <property type="entry name" value="PAS"/>
    <property type="match status" value="2"/>
</dbReference>
<evidence type="ECO:0000313" key="15">
    <source>
        <dbReference type="Proteomes" id="UP000427769"/>
    </source>
</evidence>
<dbReference type="PROSITE" id="PS50112">
    <property type="entry name" value="PAS"/>
    <property type="match status" value="2"/>
</dbReference>
<dbReference type="GO" id="GO:0006355">
    <property type="term" value="P:regulation of DNA-templated transcription"/>
    <property type="evidence" value="ECO:0007669"/>
    <property type="project" value="InterPro"/>
</dbReference>
<dbReference type="PROSITE" id="PS50113">
    <property type="entry name" value="PAC"/>
    <property type="match status" value="1"/>
</dbReference>
<dbReference type="SMART" id="SM00387">
    <property type="entry name" value="HATPase_c"/>
    <property type="match status" value="1"/>
</dbReference>
<dbReference type="InterPro" id="IPR035965">
    <property type="entry name" value="PAS-like_dom_sf"/>
</dbReference>
<dbReference type="InterPro" id="IPR011006">
    <property type="entry name" value="CheY-like_superfamily"/>
</dbReference>
<reference evidence="14 15" key="1">
    <citation type="submission" date="2019-11" db="EMBL/GenBank/DDBJ databases">
        <title>Comparative genomics of hydrocarbon-degrading Desulfosarcina strains.</title>
        <authorList>
            <person name="Watanabe M."/>
            <person name="Kojima H."/>
            <person name="Fukui M."/>
        </authorList>
    </citation>
    <scope>NUCLEOTIDE SEQUENCE [LARGE SCALE GENOMIC DNA]</scope>
    <source>
        <strain evidence="14 15">PP31</strain>
    </source>
</reference>
<keyword evidence="5" id="KW-0547">Nucleotide-binding</keyword>
<dbReference type="InterPro" id="IPR001610">
    <property type="entry name" value="PAC"/>
</dbReference>
<dbReference type="SMART" id="SM00388">
    <property type="entry name" value="HisKA"/>
    <property type="match status" value="1"/>
</dbReference>
<feature type="domain" description="Response regulatory" evidence="11">
    <location>
        <begin position="736"/>
        <end position="851"/>
    </location>
</feature>
<dbReference type="InterPro" id="IPR013767">
    <property type="entry name" value="PAS_fold"/>
</dbReference>
<dbReference type="Pfam" id="PF02518">
    <property type="entry name" value="HATPase_c"/>
    <property type="match status" value="1"/>
</dbReference>
<dbReference type="Pfam" id="PF12860">
    <property type="entry name" value="PAS_7"/>
    <property type="match status" value="1"/>
</dbReference>
<dbReference type="PROSITE" id="PS50109">
    <property type="entry name" value="HIS_KIN"/>
    <property type="match status" value="1"/>
</dbReference>
<dbReference type="SUPFAM" id="SSF55874">
    <property type="entry name" value="ATPase domain of HSP90 chaperone/DNA topoisomerase II/histidine kinase"/>
    <property type="match status" value="1"/>
</dbReference>
<dbReference type="InterPro" id="IPR004358">
    <property type="entry name" value="Sig_transdc_His_kin-like_C"/>
</dbReference>
<dbReference type="CDD" id="cd00156">
    <property type="entry name" value="REC"/>
    <property type="match status" value="1"/>
</dbReference>
<dbReference type="Gene3D" id="3.30.450.20">
    <property type="entry name" value="PAS domain"/>
    <property type="match status" value="2"/>
</dbReference>
<dbReference type="InterPro" id="IPR036097">
    <property type="entry name" value="HisK_dim/P_sf"/>
</dbReference>
<dbReference type="Pfam" id="PF00512">
    <property type="entry name" value="HisKA"/>
    <property type="match status" value="1"/>
</dbReference>
<accession>A0A5K7Z6C8</accession>
<evidence type="ECO:0000259" key="12">
    <source>
        <dbReference type="PROSITE" id="PS50112"/>
    </source>
</evidence>
<name>A0A5K7Z6C8_9BACT</name>
<evidence type="ECO:0000256" key="9">
    <source>
        <dbReference type="PROSITE-ProRule" id="PRU00169"/>
    </source>
</evidence>
<evidence type="ECO:0000259" key="13">
    <source>
        <dbReference type="PROSITE" id="PS50113"/>
    </source>
</evidence>
<organism evidence="14 15">
    <name type="scientific">Desulfosarcina widdelii</name>
    <dbReference type="NCBI Taxonomy" id="947919"/>
    <lineage>
        <taxon>Bacteria</taxon>
        <taxon>Pseudomonadati</taxon>
        <taxon>Thermodesulfobacteriota</taxon>
        <taxon>Desulfobacteria</taxon>
        <taxon>Desulfobacterales</taxon>
        <taxon>Desulfosarcinaceae</taxon>
        <taxon>Desulfosarcina</taxon>
    </lineage>
</organism>
<dbReference type="Gene3D" id="1.10.287.130">
    <property type="match status" value="1"/>
</dbReference>
<dbReference type="Gene3D" id="3.40.50.2300">
    <property type="match status" value="1"/>
</dbReference>
<keyword evidence="7" id="KW-0067">ATP-binding</keyword>